<dbReference type="SUPFAM" id="SSF101898">
    <property type="entry name" value="NHL repeat"/>
    <property type="match status" value="1"/>
</dbReference>
<name>A0AAE3YHE4_9MICC</name>
<dbReference type="RefSeq" id="WP_309851176.1">
    <property type="nucleotide sequence ID" value="NZ_BAAAIU010000003.1"/>
</dbReference>
<comment type="caution">
    <text evidence="2">The sequence shown here is derived from an EMBL/GenBank/DDBJ whole genome shotgun (WGS) entry which is preliminary data.</text>
</comment>
<evidence type="ECO:0000256" key="1">
    <source>
        <dbReference type="SAM" id="MobiDB-lite"/>
    </source>
</evidence>
<dbReference type="AlphaFoldDB" id="A0AAE3YHE4"/>
<keyword evidence="3" id="KW-1185">Reference proteome</keyword>
<evidence type="ECO:0000313" key="3">
    <source>
        <dbReference type="Proteomes" id="UP001247307"/>
    </source>
</evidence>
<accession>A0AAE3YHE4</accession>
<proteinExistence type="predicted"/>
<dbReference type="Proteomes" id="UP001247307">
    <property type="component" value="Unassembled WGS sequence"/>
</dbReference>
<gene>
    <name evidence="2" type="ORF">J2S35_001272</name>
</gene>
<evidence type="ECO:0008006" key="4">
    <source>
        <dbReference type="Google" id="ProtNLM"/>
    </source>
</evidence>
<feature type="region of interest" description="Disordered" evidence="1">
    <location>
        <begin position="15"/>
        <end position="38"/>
    </location>
</feature>
<dbReference type="EMBL" id="JAVDUI010000001">
    <property type="protein sequence ID" value="MDR6892332.1"/>
    <property type="molecule type" value="Genomic_DNA"/>
</dbReference>
<sequence>MSQIRYNATANPHLGGSGVATMHGDAQGSDATPLAGPGAKRWKVTKTKLGGACPTILAGSDGFIQVLCTQVFADGKFLTPKLSILDARGRELSSLNLPKGALLGGVYAYLDNEDRMVLVDGSNTLVRLAHTRNGRSIFVQQRVDVSSVIDRGDGVVGLVPDWAGNVWLATRQGRVVVVEKDGRSMRRIILGGGLERVDNSIAACPSGVSVVTSHAIYQLTLGADGMPTVAWRQAYDRGSARKPGKLSWGSGASPTFFGPNGSDYVMLTDNADSQENVIVYRTADGSEVGRAGLFARGASGTENSMIGIGNTVIGANTYGYPYPALPEGAGPSKPARARFSPGLERWDVTPKGLRNVWKRTDVYSSAVPRYSAADGIIYTCERKPGPAGVANGAYISAVAIDMATGRTLHSQKLGDHVSILLGGGDTLQMVGTIDSRGVWWQGSICGVYRIERA</sequence>
<organism evidence="2 3">
    <name type="scientific">Falsarthrobacter nasiphocae</name>
    <dbReference type="NCBI Taxonomy" id="189863"/>
    <lineage>
        <taxon>Bacteria</taxon>
        <taxon>Bacillati</taxon>
        <taxon>Actinomycetota</taxon>
        <taxon>Actinomycetes</taxon>
        <taxon>Micrococcales</taxon>
        <taxon>Micrococcaceae</taxon>
        <taxon>Falsarthrobacter</taxon>
    </lineage>
</organism>
<evidence type="ECO:0000313" key="2">
    <source>
        <dbReference type="EMBL" id="MDR6892332.1"/>
    </source>
</evidence>
<reference evidence="2" key="1">
    <citation type="submission" date="2023-07" db="EMBL/GenBank/DDBJ databases">
        <title>Sequencing the genomes of 1000 actinobacteria strains.</title>
        <authorList>
            <person name="Klenk H.-P."/>
        </authorList>
    </citation>
    <scope>NUCLEOTIDE SEQUENCE</scope>
    <source>
        <strain evidence="2">DSM 13988</strain>
    </source>
</reference>
<protein>
    <recommendedName>
        <fullName evidence="4">6-pyruvoyl tetrahydrobiopterin synthase</fullName>
    </recommendedName>
</protein>